<sequence length="731" mass="77014">MKKNAILTYILSILFFPGICLASPQTTYRDNSGATKSILFTTSLSNTNLMKSLSYKDNTGQWKPVTVTQQICGTDGNNYPVICNPLEKNMIGTANGVAGLDENARVTSSILGESIITGPRISGIVLPTVYNNVNPQLTANGKGPFYWWDGNSTMRVGGTPITLPHSPYGNQAGTYESLVLNGVPTGGYTAGCVLCLFMEPSDIKQAAVSAVNVQGGTIPSADGVQLYAGPVNANFDLILPAATYTATSVTLAGTLTAAELAHIQPMMTIFTNSQIPGISASNNEIADYYMGVIKSVSTDKNVTTITVYGWGQQLTQSTGAIPSTTSLESYFWANQTTPVVGIGGFNKTFARNIFMSYDGAKSGATGNAATSLIHSFAGEELDFNVRNETRKGAVQFTGYTLNVSMDPLHTNSLTHNSLGFYAGGNTPHHFLAGDSCYPDASGYYDQSAFESAGSWIGGGCRLGELETVLKRQDQEIFEFDGLTQQSPNWRLMYHLAERVSGEGTGIQNVTPKFGIVLDGEKGAGVSYGSQQADFEWNWNGYWGGLALCGYGTNCGFIMDGNGVSHMAPLGLTGGNALTIGTQPSGHVAGLGEYVDATYSNNLLEIMRGTTANLSLDANGNLTLSGNIAAGAGGQFILAPASGAGAGVGNYMTTDGYANLTVHASNGGTATISAGHIIETTTYSLNSMPNASQDGEHVWCSDCKLNGIIGVEAYWHSSASKWTDSQNNDLAK</sequence>
<keyword evidence="1" id="KW-0732">Signal</keyword>
<dbReference type="AlphaFoldDB" id="A0A9Q2FKA1"/>
<dbReference type="GeneID" id="81473890"/>
<dbReference type="RefSeq" id="WP_156471984.1">
    <property type="nucleotide sequence ID" value="NZ_JABCQN010000002.1"/>
</dbReference>
<comment type="caution">
    <text evidence="2">The sequence shown here is derived from an EMBL/GenBank/DDBJ whole genome shotgun (WGS) entry which is preliminary data.</text>
</comment>
<proteinExistence type="predicted"/>
<reference evidence="2" key="2">
    <citation type="submission" date="2020-11" db="EMBL/GenBank/DDBJ databases">
        <title>Description of novel Gluconobacter species.</title>
        <authorList>
            <person name="Cleenwerck I."/>
            <person name="Cnockaert M."/>
            <person name="Borremans W."/>
            <person name="Wieme A.D."/>
            <person name="De Vuyst L."/>
            <person name="Vandamme P."/>
        </authorList>
    </citation>
    <scope>NUCLEOTIDE SEQUENCE</scope>
    <source>
        <strain evidence="2">R71697</strain>
    </source>
</reference>
<dbReference type="EMBL" id="JABCQN010000002">
    <property type="protein sequence ID" value="MBF0870066.1"/>
    <property type="molecule type" value="Genomic_DNA"/>
</dbReference>
<dbReference type="Proteomes" id="UP000661006">
    <property type="component" value="Unassembled WGS sequence"/>
</dbReference>
<evidence type="ECO:0008006" key="4">
    <source>
        <dbReference type="Google" id="ProtNLM"/>
    </source>
</evidence>
<evidence type="ECO:0000313" key="2">
    <source>
        <dbReference type="EMBL" id="MBF0870066.1"/>
    </source>
</evidence>
<organism evidence="2 3">
    <name type="scientific">Gluconobacter japonicus</name>
    <dbReference type="NCBI Taxonomy" id="376620"/>
    <lineage>
        <taxon>Bacteria</taxon>
        <taxon>Pseudomonadati</taxon>
        <taxon>Pseudomonadota</taxon>
        <taxon>Alphaproteobacteria</taxon>
        <taxon>Acetobacterales</taxon>
        <taxon>Acetobacteraceae</taxon>
        <taxon>Gluconobacter</taxon>
    </lineage>
</organism>
<feature type="signal peptide" evidence="1">
    <location>
        <begin position="1"/>
        <end position="22"/>
    </location>
</feature>
<protein>
    <recommendedName>
        <fullName evidence="4">Autotransporter</fullName>
    </recommendedName>
</protein>
<reference evidence="2" key="1">
    <citation type="submission" date="2020-04" db="EMBL/GenBank/DDBJ databases">
        <authorList>
            <person name="Sombolestani A."/>
        </authorList>
    </citation>
    <scope>NUCLEOTIDE SEQUENCE</scope>
    <source>
        <strain evidence="2">R71697</strain>
    </source>
</reference>
<gene>
    <name evidence="2" type="ORF">HKD32_04225</name>
</gene>
<evidence type="ECO:0000256" key="1">
    <source>
        <dbReference type="SAM" id="SignalP"/>
    </source>
</evidence>
<accession>A0A9Q2FKA1</accession>
<feature type="chain" id="PRO_5040381990" description="Autotransporter" evidence="1">
    <location>
        <begin position="23"/>
        <end position="731"/>
    </location>
</feature>
<evidence type="ECO:0000313" key="3">
    <source>
        <dbReference type="Proteomes" id="UP000661006"/>
    </source>
</evidence>
<name>A0A9Q2FKA1_GLUJA</name>